<keyword evidence="2" id="KW-1185">Reference proteome</keyword>
<dbReference type="RefSeq" id="WP_307323209.1">
    <property type="nucleotide sequence ID" value="NZ_JAUSUG010000004.1"/>
</dbReference>
<name>A0ABT9ZRS9_9BACI</name>
<dbReference type="Proteomes" id="UP001230005">
    <property type="component" value="Unassembled WGS sequence"/>
</dbReference>
<sequence>MKENKLNQFPGQQKGSIQILIKRSEKPESVQLRLDLNFEDDTSSSIKIGK</sequence>
<gene>
    <name evidence="1" type="ORF">J2S74_001310</name>
</gene>
<evidence type="ECO:0000313" key="2">
    <source>
        <dbReference type="Proteomes" id="UP001230005"/>
    </source>
</evidence>
<organism evidence="1 2">
    <name type="scientific">Evansella vedderi</name>
    <dbReference type="NCBI Taxonomy" id="38282"/>
    <lineage>
        <taxon>Bacteria</taxon>
        <taxon>Bacillati</taxon>
        <taxon>Bacillota</taxon>
        <taxon>Bacilli</taxon>
        <taxon>Bacillales</taxon>
        <taxon>Bacillaceae</taxon>
        <taxon>Evansella</taxon>
    </lineage>
</organism>
<dbReference type="EMBL" id="JAUSUG010000004">
    <property type="protein sequence ID" value="MDQ0253937.1"/>
    <property type="molecule type" value="Genomic_DNA"/>
</dbReference>
<accession>A0ABT9ZRS9</accession>
<protein>
    <submittedName>
        <fullName evidence="1">Uncharacterized protein</fullName>
    </submittedName>
</protein>
<reference evidence="1 2" key="1">
    <citation type="submission" date="2023-07" db="EMBL/GenBank/DDBJ databases">
        <title>Genomic Encyclopedia of Type Strains, Phase IV (KMG-IV): sequencing the most valuable type-strain genomes for metagenomic binning, comparative biology and taxonomic classification.</title>
        <authorList>
            <person name="Goeker M."/>
        </authorList>
    </citation>
    <scope>NUCLEOTIDE SEQUENCE [LARGE SCALE GENOMIC DNA]</scope>
    <source>
        <strain evidence="1 2">DSM 9768</strain>
    </source>
</reference>
<proteinExistence type="predicted"/>
<comment type="caution">
    <text evidence="1">The sequence shown here is derived from an EMBL/GenBank/DDBJ whole genome shotgun (WGS) entry which is preliminary data.</text>
</comment>
<evidence type="ECO:0000313" key="1">
    <source>
        <dbReference type="EMBL" id="MDQ0253937.1"/>
    </source>
</evidence>